<dbReference type="Gene3D" id="3.90.1200.10">
    <property type="match status" value="1"/>
</dbReference>
<dbReference type="Gene3D" id="3.30.200.20">
    <property type="entry name" value="Phosphorylase Kinase, domain 1"/>
    <property type="match status" value="1"/>
</dbReference>
<dbReference type="PANTHER" id="PTHR21310:SF40">
    <property type="entry name" value="AMINOGLYCOSIDE PHOSPHOTRANSFERASE DOMAIN-CONTAINING PROTEIN-RELATED"/>
    <property type="match status" value="1"/>
</dbReference>
<keyword evidence="3" id="KW-1185">Reference proteome</keyword>
<evidence type="ECO:0000313" key="2">
    <source>
        <dbReference type="EMBL" id="GFH00986.1"/>
    </source>
</evidence>
<organism evidence="2 3">
    <name type="scientific">Mycolicibacterium hippocampi</name>
    <dbReference type="NCBI Taxonomy" id="659824"/>
    <lineage>
        <taxon>Bacteria</taxon>
        <taxon>Bacillati</taxon>
        <taxon>Actinomycetota</taxon>
        <taxon>Actinomycetes</taxon>
        <taxon>Mycobacteriales</taxon>
        <taxon>Mycobacteriaceae</taxon>
        <taxon>Mycolicibacterium</taxon>
    </lineage>
</organism>
<evidence type="ECO:0000259" key="1">
    <source>
        <dbReference type="Pfam" id="PF01636"/>
    </source>
</evidence>
<dbReference type="InterPro" id="IPR011009">
    <property type="entry name" value="Kinase-like_dom_sf"/>
</dbReference>
<dbReference type="AlphaFoldDB" id="A0A7I9ZJG5"/>
<dbReference type="GO" id="GO:0016740">
    <property type="term" value="F:transferase activity"/>
    <property type="evidence" value="ECO:0007669"/>
    <property type="project" value="UniProtKB-KW"/>
</dbReference>
<keyword evidence="2" id="KW-0808">Transferase</keyword>
<dbReference type="Proteomes" id="UP000465304">
    <property type="component" value="Unassembled WGS sequence"/>
</dbReference>
<dbReference type="EMBL" id="BLLB01000002">
    <property type="protein sequence ID" value="GFH00986.1"/>
    <property type="molecule type" value="Genomic_DNA"/>
</dbReference>
<dbReference type="InterPro" id="IPR002575">
    <property type="entry name" value="Aminoglycoside_PTrfase"/>
</dbReference>
<dbReference type="CDD" id="cd05154">
    <property type="entry name" value="ACAD10_11_N-like"/>
    <property type="match status" value="1"/>
</dbReference>
<comment type="caution">
    <text evidence="2">The sequence shown here is derived from an EMBL/GenBank/DDBJ whole genome shotgun (WGS) entry which is preliminary data.</text>
</comment>
<dbReference type="PANTHER" id="PTHR21310">
    <property type="entry name" value="AMINOGLYCOSIDE PHOSPHOTRANSFERASE-RELATED-RELATED"/>
    <property type="match status" value="1"/>
</dbReference>
<dbReference type="InterPro" id="IPR051678">
    <property type="entry name" value="AGP_Transferase"/>
</dbReference>
<proteinExistence type="predicted"/>
<feature type="domain" description="Aminoglycoside phosphotransferase" evidence="1">
    <location>
        <begin position="22"/>
        <end position="242"/>
    </location>
</feature>
<name>A0A7I9ZJG5_9MYCO</name>
<sequence>MAELDVHELRARLSTAGVSNVLPLAGGASSLTFQGTVGDRPVVVKVATPGRPPVGHRDVLRQARMIRALRATNVPVPEVLWRDVGAPPDTPPLFVMSMVEGTSFEPLFDTVEGPPKTVVSERYHKAAKVLAMLHELRPAALGYAGEPVLGAAAEIDRWCATLRTVDPAWVPGWPETSEALRSCVPAAMAPAVVHGDFRLGNLLAVDTDITAVIDWEIWSVGDPRIDLGWFLVNADPNTYRRPGTYVDAVPAIEQLAADYGDMRGVEVPDLAWFMALACFKSAATWALIVKHNRRSSSPRPELEAMAPVLPALLSRARALLD</sequence>
<dbReference type="Pfam" id="PF01636">
    <property type="entry name" value="APH"/>
    <property type="match status" value="1"/>
</dbReference>
<dbReference type="InterPro" id="IPR041726">
    <property type="entry name" value="ACAD10_11_N"/>
</dbReference>
<dbReference type="RefSeq" id="WP_163887848.1">
    <property type="nucleotide sequence ID" value="NZ_BLLB01000002.1"/>
</dbReference>
<gene>
    <name evidence="2" type="ORF">MHIP_14690</name>
</gene>
<accession>A0A7I9ZJG5</accession>
<protein>
    <submittedName>
        <fullName evidence="2">Aminoglycoside phosphotransferase</fullName>
    </submittedName>
</protein>
<evidence type="ECO:0000313" key="3">
    <source>
        <dbReference type="Proteomes" id="UP000465304"/>
    </source>
</evidence>
<reference evidence="2 3" key="1">
    <citation type="journal article" date="2019" name="Emerg. Microbes Infect.">
        <title>Comprehensive subspecies identification of 175 nontuberculous mycobacteria species based on 7547 genomic profiles.</title>
        <authorList>
            <person name="Matsumoto Y."/>
            <person name="Kinjo T."/>
            <person name="Motooka D."/>
            <person name="Nabeya D."/>
            <person name="Jung N."/>
            <person name="Uechi K."/>
            <person name="Horii T."/>
            <person name="Iida T."/>
            <person name="Fujita J."/>
            <person name="Nakamura S."/>
        </authorList>
    </citation>
    <scope>NUCLEOTIDE SEQUENCE [LARGE SCALE GENOMIC DNA]</scope>
    <source>
        <strain evidence="2 3">JCM 30996</strain>
    </source>
</reference>
<dbReference type="SUPFAM" id="SSF56112">
    <property type="entry name" value="Protein kinase-like (PK-like)"/>
    <property type="match status" value="1"/>
</dbReference>